<evidence type="ECO:0000256" key="3">
    <source>
        <dbReference type="SAM" id="MobiDB-lite"/>
    </source>
</evidence>
<evidence type="ECO:0000256" key="2">
    <source>
        <dbReference type="ARBA" id="ARBA00022840"/>
    </source>
</evidence>
<dbReference type="GO" id="GO:0042626">
    <property type="term" value="F:ATPase-coupled transmembrane transporter activity"/>
    <property type="evidence" value="ECO:0007669"/>
    <property type="project" value="TreeGrafter"/>
</dbReference>
<dbReference type="Pfam" id="PF00005">
    <property type="entry name" value="ABC_tran"/>
    <property type="match status" value="1"/>
</dbReference>
<dbReference type="PROSITE" id="PS50893">
    <property type="entry name" value="ABC_TRANSPORTER_2"/>
    <property type="match status" value="1"/>
</dbReference>
<proteinExistence type="predicted"/>
<evidence type="ECO:0000313" key="6">
    <source>
        <dbReference type="Proteomes" id="UP000314294"/>
    </source>
</evidence>
<evidence type="ECO:0000259" key="4">
    <source>
        <dbReference type="PROSITE" id="PS50893"/>
    </source>
</evidence>
<dbReference type="CDD" id="cd03250">
    <property type="entry name" value="ABCC_MRP_domain1"/>
    <property type="match status" value="1"/>
</dbReference>
<keyword evidence="6" id="KW-1185">Reference proteome</keyword>
<dbReference type="EMBL" id="SRLO01005476">
    <property type="protein sequence ID" value="TNN29575.1"/>
    <property type="molecule type" value="Genomic_DNA"/>
</dbReference>
<dbReference type="InterPro" id="IPR017871">
    <property type="entry name" value="ABC_transporter-like_CS"/>
</dbReference>
<feature type="domain" description="ABC transporter" evidence="4">
    <location>
        <begin position="1"/>
        <end position="211"/>
    </location>
</feature>
<dbReference type="GO" id="GO:0005524">
    <property type="term" value="F:ATP binding"/>
    <property type="evidence" value="ECO:0007669"/>
    <property type="project" value="UniProtKB-KW"/>
</dbReference>
<protein>
    <submittedName>
        <fullName evidence="5">Multidrug resistance-associated protein 4</fullName>
    </submittedName>
</protein>
<reference evidence="5 6" key="1">
    <citation type="submission" date="2019-03" db="EMBL/GenBank/DDBJ databases">
        <title>First draft genome of Liparis tanakae, snailfish: a comprehensive survey of snailfish specific genes.</title>
        <authorList>
            <person name="Kim W."/>
            <person name="Song I."/>
            <person name="Jeong J.-H."/>
            <person name="Kim D."/>
            <person name="Kim S."/>
            <person name="Ryu S."/>
            <person name="Song J.Y."/>
            <person name="Lee S.K."/>
        </authorList>
    </citation>
    <scope>NUCLEOTIDE SEQUENCE [LARGE SCALE GENOMIC DNA]</scope>
    <source>
        <tissue evidence="5">Muscle</tissue>
    </source>
</reference>
<dbReference type="PANTHER" id="PTHR24223:SF357">
    <property type="entry name" value="ATP-BINDING CASSETTE SUB-FAMILY C MEMBER 4"/>
    <property type="match status" value="1"/>
</dbReference>
<sequence length="234" mass="25500">MIEAPTLQNVSFTVRPEQLLAVIGPVGAGKSSLLSAILGELSQESGVVKVKGELTYVSQQPWILPGTIRSNILFGKELNPKKYDRVLRACALKRDLDLLPGGDLAMVGDRGANLSGGQKSRVSLARCICGLLRKKPRILVTHQLQYLKAADEIVVLKQEEEEEEEERQGGTPISGTVSNFPQTLSDNSLSSLSSSRYSLIEGAEPPAVVGIFNKYIVCSFNCSKRHFKFPLKTC</sequence>
<dbReference type="GO" id="GO:0005886">
    <property type="term" value="C:plasma membrane"/>
    <property type="evidence" value="ECO:0007669"/>
    <property type="project" value="TreeGrafter"/>
</dbReference>
<feature type="compositionally biased region" description="Polar residues" evidence="3">
    <location>
        <begin position="171"/>
        <end position="182"/>
    </location>
</feature>
<dbReference type="GO" id="GO:0016887">
    <property type="term" value="F:ATP hydrolysis activity"/>
    <property type="evidence" value="ECO:0007669"/>
    <property type="project" value="InterPro"/>
</dbReference>
<keyword evidence="1" id="KW-0547">Nucleotide-binding</keyword>
<dbReference type="Proteomes" id="UP000314294">
    <property type="component" value="Unassembled WGS sequence"/>
</dbReference>
<organism evidence="5 6">
    <name type="scientific">Liparis tanakae</name>
    <name type="common">Tanaka's snailfish</name>
    <dbReference type="NCBI Taxonomy" id="230148"/>
    <lineage>
        <taxon>Eukaryota</taxon>
        <taxon>Metazoa</taxon>
        <taxon>Chordata</taxon>
        <taxon>Craniata</taxon>
        <taxon>Vertebrata</taxon>
        <taxon>Euteleostomi</taxon>
        <taxon>Actinopterygii</taxon>
        <taxon>Neopterygii</taxon>
        <taxon>Teleostei</taxon>
        <taxon>Neoteleostei</taxon>
        <taxon>Acanthomorphata</taxon>
        <taxon>Eupercaria</taxon>
        <taxon>Perciformes</taxon>
        <taxon>Cottioidei</taxon>
        <taxon>Cottales</taxon>
        <taxon>Liparidae</taxon>
        <taxon>Liparis</taxon>
    </lineage>
</organism>
<dbReference type="InterPro" id="IPR027417">
    <property type="entry name" value="P-loop_NTPase"/>
</dbReference>
<dbReference type="PANTHER" id="PTHR24223">
    <property type="entry name" value="ATP-BINDING CASSETTE SUB-FAMILY C"/>
    <property type="match status" value="1"/>
</dbReference>
<dbReference type="AlphaFoldDB" id="A0A4Z2ELE0"/>
<dbReference type="InterPro" id="IPR003439">
    <property type="entry name" value="ABC_transporter-like_ATP-bd"/>
</dbReference>
<dbReference type="Gene3D" id="3.40.50.300">
    <property type="entry name" value="P-loop containing nucleotide triphosphate hydrolases"/>
    <property type="match status" value="1"/>
</dbReference>
<dbReference type="PROSITE" id="PS00211">
    <property type="entry name" value="ABC_TRANSPORTER_1"/>
    <property type="match status" value="1"/>
</dbReference>
<keyword evidence="2" id="KW-0067">ATP-binding</keyword>
<comment type="caution">
    <text evidence="5">The sequence shown here is derived from an EMBL/GenBank/DDBJ whole genome shotgun (WGS) entry which is preliminary data.</text>
</comment>
<feature type="region of interest" description="Disordered" evidence="3">
    <location>
        <begin position="158"/>
        <end position="182"/>
    </location>
</feature>
<dbReference type="SUPFAM" id="SSF52540">
    <property type="entry name" value="P-loop containing nucleoside triphosphate hydrolases"/>
    <property type="match status" value="1"/>
</dbReference>
<accession>A0A4Z2ELE0</accession>
<dbReference type="InterPro" id="IPR050173">
    <property type="entry name" value="ABC_transporter_C-like"/>
</dbReference>
<gene>
    <name evidence="5" type="primary">ABCC4_6</name>
    <name evidence="5" type="ORF">EYF80_060276</name>
</gene>
<dbReference type="OrthoDB" id="8890158at2759"/>
<evidence type="ECO:0000313" key="5">
    <source>
        <dbReference type="EMBL" id="TNN29575.1"/>
    </source>
</evidence>
<evidence type="ECO:0000256" key="1">
    <source>
        <dbReference type="ARBA" id="ARBA00022741"/>
    </source>
</evidence>
<name>A0A4Z2ELE0_9TELE</name>